<proteinExistence type="predicted"/>
<sequence length="280" mass="32045">MAKHAMKIKCILHWFDHVAQVDLQQAWPVLKLVIQHQLLDNMAMPLPFLSDVDYYTMGSCVLKKATSLARRFLFVEDVRWKPVGSFETLAKEMIPLCLKKSKNCLHCIEATINPKYHYTFNAPFGGNVGKNGSENQQYYAAIDSALFAEEICFNMKTLALMNDGKPPSSIYIIHERFLAREMFVMLSRGGQSKKYTLKNFPIAIVLTKYQLTKEGRPVRDKEIRGYSFMGNWLRVSDFKWPAITEKAVIVDKLLIKPGDEILPGEECSTAHEENSENNDK</sequence>
<organism evidence="1 2">
    <name type="scientific">Trichinella spiralis</name>
    <name type="common">Trichina worm</name>
    <dbReference type="NCBI Taxonomy" id="6334"/>
    <lineage>
        <taxon>Eukaryota</taxon>
        <taxon>Metazoa</taxon>
        <taxon>Ecdysozoa</taxon>
        <taxon>Nematoda</taxon>
        <taxon>Enoplea</taxon>
        <taxon>Dorylaimia</taxon>
        <taxon>Trichinellida</taxon>
        <taxon>Trichinellidae</taxon>
        <taxon>Trichinella</taxon>
    </lineage>
</organism>
<reference evidence="1 2" key="1">
    <citation type="submission" date="2024-07" db="EMBL/GenBank/DDBJ databases">
        <title>Enhanced genomic and transcriptomic resources for Trichinella pseudospiralis and T. spiralis underpin the discovery of pronounced molecular differences between stages and species.</title>
        <authorList>
            <person name="Pasi K.K."/>
            <person name="La Rosa G."/>
            <person name="Gomez-Morales M.A."/>
            <person name="Tosini F."/>
            <person name="Sumanam S."/>
            <person name="Young N.D."/>
            <person name="Chang B.C."/>
            <person name="Robin G.B."/>
        </authorList>
    </citation>
    <scope>NUCLEOTIDE SEQUENCE [LARGE SCALE GENOMIC DNA]</scope>
    <source>
        <strain evidence="1">ISS534</strain>
    </source>
</reference>
<keyword evidence="2" id="KW-1185">Reference proteome</keyword>
<dbReference type="EMBL" id="JBEUSY010000368">
    <property type="protein sequence ID" value="KAL1236435.1"/>
    <property type="molecule type" value="Genomic_DNA"/>
</dbReference>
<protein>
    <submittedName>
        <fullName evidence="1">CWF19-like protein</fullName>
    </submittedName>
</protein>
<comment type="caution">
    <text evidence="1">The sequence shown here is derived from an EMBL/GenBank/DDBJ whole genome shotgun (WGS) entry which is preliminary data.</text>
</comment>
<gene>
    <name evidence="1" type="ORF">TSPI_09433</name>
</gene>
<evidence type="ECO:0000313" key="1">
    <source>
        <dbReference type="EMBL" id="KAL1236435.1"/>
    </source>
</evidence>
<name>A0ABR3KHF2_TRISP</name>
<accession>A0ABR3KHF2</accession>
<dbReference type="Proteomes" id="UP001558632">
    <property type="component" value="Unassembled WGS sequence"/>
</dbReference>
<evidence type="ECO:0000313" key="2">
    <source>
        <dbReference type="Proteomes" id="UP001558632"/>
    </source>
</evidence>